<feature type="region of interest" description="Disordered" evidence="1">
    <location>
        <begin position="756"/>
        <end position="786"/>
    </location>
</feature>
<comment type="caution">
    <text evidence="3">The sequence shown here is derived from an EMBL/GenBank/DDBJ whole genome shotgun (WGS) entry which is preliminary data.</text>
</comment>
<gene>
    <name evidence="3" type="ORF">DFR37_11578</name>
</gene>
<dbReference type="EMBL" id="QNRQ01000015">
    <property type="protein sequence ID" value="RBP35804.1"/>
    <property type="molecule type" value="Genomic_DNA"/>
</dbReference>
<dbReference type="PROSITE" id="PS51379">
    <property type="entry name" value="4FE4S_FER_2"/>
    <property type="match status" value="2"/>
</dbReference>
<dbReference type="Gene3D" id="3.30.70.20">
    <property type="match status" value="2"/>
</dbReference>
<keyword evidence="4" id="KW-1185">Reference proteome</keyword>
<dbReference type="SUPFAM" id="SSF50692">
    <property type="entry name" value="ADC-like"/>
    <property type="match status" value="1"/>
</dbReference>
<evidence type="ECO:0000313" key="4">
    <source>
        <dbReference type="Proteomes" id="UP000253628"/>
    </source>
</evidence>
<dbReference type="InterPro" id="IPR017896">
    <property type="entry name" value="4Fe4S_Fe-S-bd"/>
</dbReference>
<dbReference type="Pfam" id="PF13247">
    <property type="entry name" value="Fer4_11"/>
    <property type="match status" value="1"/>
</dbReference>
<protein>
    <submittedName>
        <fullName evidence="3">Quinol:cytochrome c oxidoreductase iron-sulfur protein</fullName>
    </submittedName>
</protein>
<organism evidence="3 4">
    <name type="scientific">Eoetvoesiella caeni</name>
    <dbReference type="NCBI Taxonomy" id="645616"/>
    <lineage>
        <taxon>Bacteria</taxon>
        <taxon>Pseudomonadati</taxon>
        <taxon>Pseudomonadota</taxon>
        <taxon>Betaproteobacteria</taxon>
        <taxon>Burkholderiales</taxon>
        <taxon>Alcaligenaceae</taxon>
        <taxon>Eoetvoesiella</taxon>
    </lineage>
</organism>
<proteinExistence type="predicted"/>
<dbReference type="SUPFAM" id="SSF54862">
    <property type="entry name" value="4Fe-4S ferredoxins"/>
    <property type="match status" value="1"/>
</dbReference>
<dbReference type="PANTHER" id="PTHR42783:SF3">
    <property type="entry name" value="GLUTAMATE SYNTHASE [NADPH] SMALL CHAIN-RELATED"/>
    <property type="match status" value="1"/>
</dbReference>
<dbReference type="InterPro" id="IPR009010">
    <property type="entry name" value="Asp_de-COase-like_dom_sf"/>
</dbReference>
<dbReference type="Gene3D" id="3.40.50.740">
    <property type="match status" value="1"/>
</dbReference>
<feature type="region of interest" description="Disordered" evidence="1">
    <location>
        <begin position="300"/>
        <end position="347"/>
    </location>
</feature>
<feature type="domain" description="4Fe-4S ferredoxin-type" evidence="2">
    <location>
        <begin position="802"/>
        <end position="832"/>
    </location>
</feature>
<dbReference type="Gene3D" id="3.40.228.10">
    <property type="entry name" value="Dimethylsulfoxide Reductase, domain 2"/>
    <property type="match status" value="1"/>
</dbReference>
<dbReference type="PANTHER" id="PTHR42783">
    <property type="entry name" value="GLUTAMATE SYNTHASE [NADPH] SMALL CHAIN"/>
    <property type="match status" value="1"/>
</dbReference>
<sequence>MRRPSVIPLDIDLHAEATKNASEVPDPGRRRALKIMAAAAALAGTGCSQRPPEKIMPYVNMPEGMVPGDPVFYASTLLRGGYGVGVLVETESGRPIKIEGNSAHPASMGAADAQTQAAVLTLWDPERSRGITNSQQLSTWPELLEALAQVRQEQANSGGAGLRLLTGPVSSPTLLGQIGSILAAFPAARWHVHDPSDSGPRAAAMQRVFGQPARTVYRLDQARVVLSVDAELFGPGSDGVRNAHDFMQARKQTARARMYALESTPGLCGALADSRLAVSPADMESMLETIVLRLEAANANEERQDPHGDAPSAAGTADAAAPKADANGAHERSEAKPGTMQASSRASSWTDGVLKQLLEARGRSVIAPGASLSERAHLLAWRINMLLGNIGKTVFALPQATPPQAEARTGFAGGDQGRGHPAGLAELVSAMNDGAVDALVMLDVNPVYDTPGVLAFSQALGKVRRSFHMGLYRDETARRATWHMPMTHELEAWSDARSHDGTASIVQPVIAPLYGGRSPHVFMNVLGTGQTRSAHDCVRATWKSIWKNESNEAFESQWQAALRRGIVEPAPVLQSLVPVDAAFATGQLEVATAAAQRTPLVAVLANDSNLVAGQFANNAWLQELPRPYSKITWDNAALISPATAHGHDLRQGDVVSLSSEDGQVRLLAPVWIMPGQADGVITLALGYGRPHAGSVALGHGYDAYVLQDMRDGVPQRTRAVSILATGEHHDFSRTQHEMSLHGRHPVRVADIGGNADGAAAAKAPKPEGAEPMPTADGQMREHQARRPAASLYDKHEYESYAWGMTVDLDACIGCNACTIACQAENNIPVVGPEQVSLGREMHWIRVDLYREETGNRTQFQPMACQHCENAPCEVVCPVGATMHDSEGLNVQVYNRCVGTRFCSNNCPYKVRHFNFFQYSQTDPSSAAHANPDVTVRQRGVMEKCTYCVQRISHARIQAQKAGRPIQDGEVVTACEATCPTGAIVFGNLNDPASRVSRSRDTPRNYAVLEELNTRPRTSYLARLDDAAAHLEGDDG</sequence>
<name>A0A366H3Z2_9BURK</name>
<feature type="domain" description="4Fe-4S ferredoxin-type" evidence="2">
    <location>
        <begin position="855"/>
        <end position="886"/>
    </location>
</feature>
<dbReference type="RefSeq" id="WP_211317296.1">
    <property type="nucleotide sequence ID" value="NZ_JACCEU010000011.1"/>
</dbReference>
<accession>A0A366H3Z2</accession>
<evidence type="ECO:0000256" key="1">
    <source>
        <dbReference type="SAM" id="MobiDB-lite"/>
    </source>
</evidence>
<dbReference type="Gene3D" id="3.30.2070.10">
    <property type="entry name" value="Formate dehydrogenase/DMSO reductase"/>
    <property type="match status" value="1"/>
</dbReference>
<dbReference type="CDD" id="cd10551">
    <property type="entry name" value="PsrB"/>
    <property type="match status" value="1"/>
</dbReference>
<feature type="compositionally biased region" description="Low complexity" evidence="1">
    <location>
        <begin position="309"/>
        <end position="327"/>
    </location>
</feature>
<dbReference type="SUPFAM" id="SSF53706">
    <property type="entry name" value="Formate dehydrogenase/DMSO reductase, domains 1-3"/>
    <property type="match status" value="1"/>
</dbReference>
<dbReference type="AlphaFoldDB" id="A0A366H3Z2"/>
<evidence type="ECO:0000313" key="3">
    <source>
        <dbReference type="EMBL" id="RBP35804.1"/>
    </source>
</evidence>
<dbReference type="Proteomes" id="UP000253628">
    <property type="component" value="Unassembled WGS sequence"/>
</dbReference>
<dbReference type="CDD" id="cd02784">
    <property type="entry name" value="MopB_CT_PHLH"/>
    <property type="match status" value="1"/>
</dbReference>
<dbReference type="Gene3D" id="2.40.40.20">
    <property type="match status" value="1"/>
</dbReference>
<evidence type="ECO:0000259" key="2">
    <source>
        <dbReference type="PROSITE" id="PS51379"/>
    </source>
</evidence>
<reference evidence="3 4" key="1">
    <citation type="submission" date="2018-06" db="EMBL/GenBank/DDBJ databases">
        <title>Genomic Encyclopedia of Type Strains, Phase IV (KMG-IV): sequencing the most valuable type-strain genomes for metagenomic binning, comparative biology and taxonomic classification.</title>
        <authorList>
            <person name="Goeker M."/>
        </authorList>
    </citation>
    <scope>NUCLEOTIDE SEQUENCE [LARGE SCALE GENOMIC DNA]</scope>
    <source>
        <strain evidence="3 4">DSM 25520</strain>
    </source>
</reference>